<protein>
    <submittedName>
        <fullName evidence="2">Uncharacterized protein</fullName>
    </submittedName>
</protein>
<accession>A0A0A9AES3</accession>
<proteinExistence type="predicted"/>
<feature type="compositionally biased region" description="Polar residues" evidence="1">
    <location>
        <begin position="38"/>
        <end position="47"/>
    </location>
</feature>
<organism evidence="2">
    <name type="scientific">Arundo donax</name>
    <name type="common">Giant reed</name>
    <name type="synonym">Donax arundinaceus</name>
    <dbReference type="NCBI Taxonomy" id="35708"/>
    <lineage>
        <taxon>Eukaryota</taxon>
        <taxon>Viridiplantae</taxon>
        <taxon>Streptophyta</taxon>
        <taxon>Embryophyta</taxon>
        <taxon>Tracheophyta</taxon>
        <taxon>Spermatophyta</taxon>
        <taxon>Magnoliopsida</taxon>
        <taxon>Liliopsida</taxon>
        <taxon>Poales</taxon>
        <taxon>Poaceae</taxon>
        <taxon>PACMAD clade</taxon>
        <taxon>Arundinoideae</taxon>
        <taxon>Arundineae</taxon>
        <taxon>Arundo</taxon>
    </lineage>
</organism>
<sequence length="60" mass="6801">MNTLARFTQNMATIQTHTLQTMAPGNKESMTQVNFSGNISTKTTTSQHHNKKYIDPHLPR</sequence>
<name>A0A0A9AES3_ARUDO</name>
<reference evidence="2" key="1">
    <citation type="submission" date="2014-09" db="EMBL/GenBank/DDBJ databases">
        <authorList>
            <person name="Magalhaes I.L.F."/>
            <person name="Oliveira U."/>
            <person name="Santos F.R."/>
            <person name="Vidigal T.H.D.A."/>
            <person name="Brescovit A.D."/>
            <person name="Santos A.J."/>
        </authorList>
    </citation>
    <scope>NUCLEOTIDE SEQUENCE</scope>
    <source>
        <tissue evidence="2">Shoot tissue taken approximately 20 cm above the soil surface</tissue>
    </source>
</reference>
<dbReference type="AlphaFoldDB" id="A0A0A9AES3"/>
<evidence type="ECO:0000256" key="1">
    <source>
        <dbReference type="SAM" id="MobiDB-lite"/>
    </source>
</evidence>
<dbReference type="EMBL" id="GBRH01249482">
    <property type="protein sequence ID" value="JAD48413.1"/>
    <property type="molecule type" value="Transcribed_RNA"/>
</dbReference>
<reference evidence="2" key="2">
    <citation type="journal article" date="2015" name="Data Brief">
        <title>Shoot transcriptome of the giant reed, Arundo donax.</title>
        <authorList>
            <person name="Barrero R.A."/>
            <person name="Guerrero F.D."/>
            <person name="Moolhuijzen P."/>
            <person name="Goolsby J.A."/>
            <person name="Tidwell J."/>
            <person name="Bellgard S.E."/>
            <person name="Bellgard M.I."/>
        </authorList>
    </citation>
    <scope>NUCLEOTIDE SEQUENCE</scope>
    <source>
        <tissue evidence="2">Shoot tissue taken approximately 20 cm above the soil surface</tissue>
    </source>
</reference>
<evidence type="ECO:0000313" key="2">
    <source>
        <dbReference type="EMBL" id="JAD48413.1"/>
    </source>
</evidence>
<feature type="region of interest" description="Disordered" evidence="1">
    <location>
        <begin position="38"/>
        <end position="60"/>
    </location>
</feature>